<dbReference type="GO" id="GO:0030424">
    <property type="term" value="C:axon"/>
    <property type="evidence" value="ECO:0007669"/>
    <property type="project" value="TreeGrafter"/>
</dbReference>
<dbReference type="Proteomes" id="UP000694404">
    <property type="component" value="Unplaced"/>
</dbReference>
<evidence type="ECO:0000313" key="4">
    <source>
        <dbReference type="Ensembl" id="ENSCABP00000006275.1"/>
    </source>
</evidence>
<dbReference type="GO" id="GO:0007156">
    <property type="term" value="P:homophilic cell adhesion via plasma membrane adhesion molecules"/>
    <property type="evidence" value="ECO:0007669"/>
    <property type="project" value="TreeGrafter"/>
</dbReference>
<proteinExistence type="predicted"/>
<accession>A0A8C0GAC8</accession>
<keyword evidence="2" id="KW-1015">Disulfide bond</keyword>
<dbReference type="SUPFAM" id="SSF48726">
    <property type="entry name" value="Immunoglobulin"/>
    <property type="match status" value="2"/>
</dbReference>
<keyword evidence="5" id="KW-1185">Reference proteome</keyword>
<dbReference type="InterPro" id="IPR050958">
    <property type="entry name" value="Cell_Adh-Cytoskel_Orgn"/>
</dbReference>
<dbReference type="Ensembl" id="ENSCABT00000006847.1">
    <property type="protein sequence ID" value="ENSCABP00000006275.1"/>
    <property type="gene ID" value="ENSCABG00000004739.1"/>
</dbReference>
<name>A0A8C0GAC8_CHEAB</name>
<evidence type="ECO:0000259" key="3">
    <source>
        <dbReference type="PROSITE" id="PS50835"/>
    </source>
</evidence>
<dbReference type="Pfam" id="PF07679">
    <property type="entry name" value="I-set"/>
    <property type="match status" value="2"/>
</dbReference>
<dbReference type="GO" id="GO:0043025">
    <property type="term" value="C:neuronal cell body"/>
    <property type="evidence" value="ECO:0007669"/>
    <property type="project" value="TreeGrafter"/>
</dbReference>
<dbReference type="InterPro" id="IPR003599">
    <property type="entry name" value="Ig_sub"/>
</dbReference>
<evidence type="ECO:0000256" key="2">
    <source>
        <dbReference type="ARBA" id="ARBA00023157"/>
    </source>
</evidence>
<protein>
    <recommendedName>
        <fullName evidence="3">Ig-like domain-containing protein</fullName>
    </recommendedName>
</protein>
<evidence type="ECO:0000313" key="5">
    <source>
        <dbReference type="Proteomes" id="UP000694404"/>
    </source>
</evidence>
<dbReference type="GO" id="GO:0005886">
    <property type="term" value="C:plasma membrane"/>
    <property type="evidence" value="ECO:0007669"/>
    <property type="project" value="TreeGrafter"/>
</dbReference>
<sequence>MRSVLDADQWVFVSDRKTGRNCPGFSFFYSFHPSVLWLKNSAKLLGSLPGSSVLDEGSLVIGSVLPSDSGEYTCLATNEAGSVQRRTKLVHLSPPPVPSVLSVSQALWMPSLQVVGLFNRPVGLQCEARGSPAPNITWFKDKQPIVSSARAAYAEGGRSLQLSRAQLSDAGLYICRASNIAGVAEKAVRLEVYGEASLAASVGCTAIAPGWQHWLEEPGLCQSEADGSWGLLPWPRGAAGASPIMLTPSPAVTHVLLSSWASPLIDLSDHLGQGLG</sequence>
<dbReference type="GeneTree" id="ENSGT00940000154614"/>
<reference evidence="4" key="1">
    <citation type="submission" date="2025-08" db="UniProtKB">
        <authorList>
            <consortium name="Ensembl"/>
        </authorList>
    </citation>
    <scope>IDENTIFICATION</scope>
</reference>
<dbReference type="InterPro" id="IPR007110">
    <property type="entry name" value="Ig-like_dom"/>
</dbReference>
<evidence type="ECO:0000256" key="1">
    <source>
        <dbReference type="ARBA" id="ARBA00022729"/>
    </source>
</evidence>
<dbReference type="CDD" id="cd00096">
    <property type="entry name" value="Ig"/>
    <property type="match status" value="1"/>
</dbReference>
<reference evidence="4" key="2">
    <citation type="submission" date="2025-09" db="UniProtKB">
        <authorList>
            <consortium name="Ensembl"/>
        </authorList>
    </citation>
    <scope>IDENTIFICATION</scope>
</reference>
<organism evidence="4 5">
    <name type="scientific">Chelonoidis abingdonii</name>
    <name type="common">Abingdon island giant tortoise</name>
    <name type="synonym">Testudo abingdonii</name>
    <dbReference type="NCBI Taxonomy" id="106734"/>
    <lineage>
        <taxon>Eukaryota</taxon>
        <taxon>Metazoa</taxon>
        <taxon>Chordata</taxon>
        <taxon>Craniata</taxon>
        <taxon>Vertebrata</taxon>
        <taxon>Euteleostomi</taxon>
        <taxon>Archelosauria</taxon>
        <taxon>Testudinata</taxon>
        <taxon>Testudines</taxon>
        <taxon>Cryptodira</taxon>
        <taxon>Durocryptodira</taxon>
        <taxon>Testudinoidea</taxon>
        <taxon>Testudinidae</taxon>
        <taxon>Chelonoidis</taxon>
    </lineage>
</organism>
<dbReference type="InterPro" id="IPR003598">
    <property type="entry name" value="Ig_sub2"/>
</dbReference>
<dbReference type="SMART" id="SM00408">
    <property type="entry name" value="IGc2"/>
    <property type="match status" value="2"/>
</dbReference>
<dbReference type="FunFam" id="2.60.40.10:FF:000130">
    <property type="entry name" value="Hemicentin 1"/>
    <property type="match status" value="1"/>
</dbReference>
<dbReference type="InterPro" id="IPR036179">
    <property type="entry name" value="Ig-like_dom_sf"/>
</dbReference>
<dbReference type="PANTHER" id="PTHR45080:SF8">
    <property type="entry name" value="IG-LIKE DOMAIN-CONTAINING PROTEIN"/>
    <property type="match status" value="1"/>
</dbReference>
<feature type="domain" description="Ig-like" evidence="3">
    <location>
        <begin position="22"/>
        <end position="90"/>
    </location>
</feature>
<dbReference type="GO" id="GO:0050808">
    <property type="term" value="P:synapse organization"/>
    <property type="evidence" value="ECO:0007669"/>
    <property type="project" value="TreeGrafter"/>
</dbReference>
<dbReference type="GO" id="GO:0008046">
    <property type="term" value="F:axon guidance receptor activity"/>
    <property type="evidence" value="ECO:0007669"/>
    <property type="project" value="TreeGrafter"/>
</dbReference>
<dbReference type="SMART" id="SM00409">
    <property type="entry name" value="IG"/>
    <property type="match status" value="2"/>
</dbReference>
<feature type="domain" description="Ig-like" evidence="3">
    <location>
        <begin position="98"/>
        <end position="191"/>
    </location>
</feature>
<dbReference type="InterPro" id="IPR013783">
    <property type="entry name" value="Ig-like_fold"/>
</dbReference>
<dbReference type="PROSITE" id="PS50835">
    <property type="entry name" value="IG_LIKE"/>
    <property type="match status" value="2"/>
</dbReference>
<dbReference type="AlphaFoldDB" id="A0A8C0GAC8"/>
<dbReference type="InterPro" id="IPR013098">
    <property type="entry name" value="Ig_I-set"/>
</dbReference>
<keyword evidence="1" id="KW-0732">Signal</keyword>
<dbReference type="PANTHER" id="PTHR45080">
    <property type="entry name" value="CONTACTIN 5"/>
    <property type="match status" value="1"/>
</dbReference>
<dbReference type="Gene3D" id="2.60.40.10">
    <property type="entry name" value="Immunoglobulins"/>
    <property type="match status" value="2"/>
</dbReference>